<evidence type="ECO:0008006" key="2">
    <source>
        <dbReference type="Google" id="ProtNLM"/>
    </source>
</evidence>
<evidence type="ECO:0000313" key="1">
    <source>
        <dbReference type="EMBL" id="KKN32165.1"/>
    </source>
</evidence>
<comment type="caution">
    <text evidence="1">The sequence shown here is derived from an EMBL/GenBank/DDBJ whole genome shotgun (WGS) entry which is preliminary data.</text>
</comment>
<dbReference type="AlphaFoldDB" id="A0A0F9PJY7"/>
<accession>A0A0F9PJY7</accession>
<name>A0A0F9PJY7_9ZZZZ</name>
<proteinExistence type="predicted"/>
<sequence>MTRNLYANLDDWERRFSYDVDLAAADRTELEKILDSASRDVDIHCRTHFFAQTRTVILDGSGSKELRVPDLLTITSIKLDQNRDRVYEDTLVAADYRLLRPNHEFPYDTLPKRLIRLDTQIGQFSVFLAQEELVEIVGEWGFVNNIEDTGDTVQDATEQSDTQLTLSVTAGTNFSVGQTLKLGDEQEYVSGISANILAVARGVNGTAAVVHANASVINRYTYLPEVRDATLIEAVRQWKRKELAFVAREGSLQEGFDVDAARLLQDFVRYDQ</sequence>
<reference evidence="1" key="1">
    <citation type="journal article" date="2015" name="Nature">
        <title>Complex archaea that bridge the gap between prokaryotes and eukaryotes.</title>
        <authorList>
            <person name="Spang A."/>
            <person name="Saw J.H."/>
            <person name="Jorgensen S.L."/>
            <person name="Zaremba-Niedzwiedzka K."/>
            <person name="Martijn J."/>
            <person name="Lind A.E."/>
            <person name="van Eijk R."/>
            <person name="Schleper C."/>
            <person name="Guy L."/>
            <person name="Ettema T.J."/>
        </authorList>
    </citation>
    <scope>NUCLEOTIDE SEQUENCE</scope>
</reference>
<dbReference type="EMBL" id="LAZR01002272">
    <property type="protein sequence ID" value="KKN32165.1"/>
    <property type="molecule type" value="Genomic_DNA"/>
</dbReference>
<gene>
    <name evidence="1" type="ORF">LCGC14_0816620</name>
</gene>
<protein>
    <recommendedName>
        <fullName evidence="2">DUF4815 domain-containing protein</fullName>
    </recommendedName>
</protein>
<organism evidence="1">
    <name type="scientific">marine sediment metagenome</name>
    <dbReference type="NCBI Taxonomy" id="412755"/>
    <lineage>
        <taxon>unclassified sequences</taxon>
        <taxon>metagenomes</taxon>
        <taxon>ecological metagenomes</taxon>
    </lineage>
</organism>